<evidence type="ECO:0000313" key="2">
    <source>
        <dbReference type="EMBL" id="KAG8178820.1"/>
    </source>
</evidence>
<evidence type="ECO:0000313" key="3">
    <source>
        <dbReference type="Proteomes" id="UP000827092"/>
    </source>
</evidence>
<comment type="caution">
    <text evidence="2">The sequence shown here is derived from an EMBL/GenBank/DDBJ whole genome shotgun (WGS) entry which is preliminary data.</text>
</comment>
<keyword evidence="1" id="KW-0732">Signal</keyword>
<sequence length="79" mass="8932">MKNFIALTVLVFIIQNTMTQGFTDMIDKSLCKATCMLFTKAHKEGCCSLYNSCCAKGSASFNALFPQHVKNYESKWSYE</sequence>
<reference evidence="2 3" key="1">
    <citation type="journal article" date="2022" name="Nat. Ecol. Evol.">
        <title>A masculinizing supergene underlies an exaggerated male reproductive morph in a spider.</title>
        <authorList>
            <person name="Hendrickx F."/>
            <person name="De Corte Z."/>
            <person name="Sonet G."/>
            <person name="Van Belleghem S.M."/>
            <person name="Kostlbacher S."/>
            <person name="Vangestel C."/>
        </authorList>
    </citation>
    <scope>NUCLEOTIDE SEQUENCE [LARGE SCALE GENOMIC DNA]</scope>
    <source>
        <strain evidence="2">W744_W776</strain>
    </source>
</reference>
<feature type="signal peptide" evidence="1">
    <location>
        <begin position="1"/>
        <end position="19"/>
    </location>
</feature>
<accession>A0AAV6U5D1</accession>
<dbReference type="EMBL" id="JAFNEN010000665">
    <property type="protein sequence ID" value="KAG8178820.1"/>
    <property type="molecule type" value="Genomic_DNA"/>
</dbReference>
<feature type="chain" id="PRO_5043349975" evidence="1">
    <location>
        <begin position="20"/>
        <end position="79"/>
    </location>
</feature>
<protein>
    <submittedName>
        <fullName evidence="2">Uncharacterized protein</fullName>
    </submittedName>
</protein>
<name>A0AAV6U5D1_9ARAC</name>
<keyword evidence="3" id="KW-1185">Reference proteome</keyword>
<proteinExistence type="predicted"/>
<evidence type="ECO:0000256" key="1">
    <source>
        <dbReference type="SAM" id="SignalP"/>
    </source>
</evidence>
<dbReference type="AlphaFoldDB" id="A0AAV6U5D1"/>
<organism evidence="2 3">
    <name type="scientific">Oedothorax gibbosus</name>
    <dbReference type="NCBI Taxonomy" id="931172"/>
    <lineage>
        <taxon>Eukaryota</taxon>
        <taxon>Metazoa</taxon>
        <taxon>Ecdysozoa</taxon>
        <taxon>Arthropoda</taxon>
        <taxon>Chelicerata</taxon>
        <taxon>Arachnida</taxon>
        <taxon>Araneae</taxon>
        <taxon>Araneomorphae</taxon>
        <taxon>Entelegynae</taxon>
        <taxon>Araneoidea</taxon>
        <taxon>Linyphiidae</taxon>
        <taxon>Erigoninae</taxon>
        <taxon>Oedothorax</taxon>
    </lineage>
</organism>
<dbReference type="Proteomes" id="UP000827092">
    <property type="component" value="Unassembled WGS sequence"/>
</dbReference>
<gene>
    <name evidence="2" type="ORF">JTE90_015373</name>
</gene>